<dbReference type="Pfam" id="PF00011">
    <property type="entry name" value="HSP20"/>
    <property type="match status" value="1"/>
</dbReference>
<organism evidence="4 5">
    <name type="scientific">Cimex lectularius</name>
    <name type="common">Bed bug</name>
    <name type="synonym">Acanthia lectularia</name>
    <dbReference type="NCBI Taxonomy" id="79782"/>
    <lineage>
        <taxon>Eukaryota</taxon>
        <taxon>Metazoa</taxon>
        <taxon>Ecdysozoa</taxon>
        <taxon>Arthropoda</taxon>
        <taxon>Hexapoda</taxon>
        <taxon>Insecta</taxon>
        <taxon>Pterygota</taxon>
        <taxon>Neoptera</taxon>
        <taxon>Paraneoptera</taxon>
        <taxon>Hemiptera</taxon>
        <taxon>Heteroptera</taxon>
        <taxon>Panheteroptera</taxon>
        <taxon>Cimicomorpha</taxon>
        <taxon>Cimicidae</taxon>
        <taxon>Cimex</taxon>
    </lineage>
</organism>
<dbReference type="GO" id="GO:0005634">
    <property type="term" value="C:nucleus"/>
    <property type="evidence" value="ECO:0007669"/>
    <property type="project" value="TreeGrafter"/>
</dbReference>
<name>A0A8I6RPP7_CIMLE</name>
<dbReference type="GO" id="GO:0042026">
    <property type="term" value="P:protein refolding"/>
    <property type="evidence" value="ECO:0007669"/>
    <property type="project" value="TreeGrafter"/>
</dbReference>
<dbReference type="OMA" id="HHTERED"/>
<dbReference type="RefSeq" id="XP_014248856.1">
    <property type="nucleotide sequence ID" value="XM_014393370.1"/>
</dbReference>
<evidence type="ECO:0000313" key="5">
    <source>
        <dbReference type="Proteomes" id="UP000494040"/>
    </source>
</evidence>
<dbReference type="CDD" id="cd06526">
    <property type="entry name" value="metazoan_ACD"/>
    <property type="match status" value="1"/>
</dbReference>
<evidence type="ECO:0000256" key="1">
    <source>
        <dbReference type="PROSITE-ProRule" id="PRU00285"/>
    </source>
</evidence>
<protein>
    <recommendedName>
        <fullName evidence="3">SHSP domain-containing protein</fullName>
    </recommendedName>
</protein>
<sequence length="146" mass="16577">MLRVFQEAMAPSRVLIPLRTYARTMSRTTAPKPKEEDKEFKLELDVSRFRPEELKVTVDNDLIIIDGSHEERSTHGYVSRQFTRMFKVPNGVDVRSLVSNLTSDGVLSLKAPIKVVEPTTWEIPITHVKNGEVNSSNSKPEEPKKS</sequence>
<keyword evidence="5" id="KW-1185">Reference proteome</keyword>
<evidence type="ECO:0000259" key="3">
    <source>
        <dbReference type="PROSITE" id="PS01031"/>
    </source>
</evidence>
<reference evidence="4" key="1">
    <citation type="submission" date="2022-01" db="UniProtKB">
        <authorList>
            <consortium name="EnsemblMetazoa"/>
        </authorList>
    </citation>
    <scope>IDENTIFICATION</scope>
</reference>
<dbReference type="GO" id="GO:0009408">
    <property type="term" value="P:response to heat"/>
    <property type="evidence" value="ECO:0007669"/>
    <property type="project" value="TreeGrafter"/>
</dbReference>
<dbReference type="InterPro" id="IPR002068">
    <property type="entry name" value="A-crystallin/Hsp20_dom"/>
</dbReference>
<dbReference type="PANTHER" id="PTHR45640">
    <property type="entry name" value="HEAT SHOCK PROTEIN HSP-12.2-RELATED"/>
    <property type="match status" value="1"/>
</dbReference>
<dbReference type="SUPFAM" id="SSF49764">
    <property type="entry name" value="HSP20-like chaperones"/>
    <property type="match status" value="1"/>
</dbReference>
<dbReference type="GO" id="GO:0005737">
    <property type="term" value="C:cytoplasm"/>
    <property type="evidence" value="ECO:0007669"/>
    <property type="project" value="TreeGrafter"/>
</dbReference>
<dbReference type="Proteomes" id="UP000494040">
    <property type="component" value="Unassembled WGS sequence"/>
</dbReference>
<feature type="domain" description="SHSP" evidence="3">
    <location>
        <begin position="21"/>
        <end position="128"/>
    </location>
</feature>
<proteinExistence type="inferred from homology"/>
<dbReference type="KEGG" id="clec:106666287"/>
<evidence type="ECO:0000313" key="4">
    <source>
        <dbReference type="EnsemblMetazoa" id="XP_014248856.1"/>
    </source>
</evidence>
<dbReference type="PANTHER" id="PTHR45640:SF26">
    <property type="entry name" value="RE23625P"/>
    <property type="match status" value="1"/>
</dbReference>
<dbReference type="EnsemblMetazoa" id="XM_014393370.1">
    <property type="protein sequence ID" value="XP_014248856.1"/>
    <property type="gene ID" value="LOC106666287"/>
</dbReference>
<dbReference type="PROSITE" id="PS01031">
    <property type="entry name" value="SHSP"/>
    <property type="match status" value="1"/>
</dbReference>
<accession>A0A8I6RPP7</accession>
<dbReference type="OrthoDB" id="1431247at2759"/>
<dbReference type="PRINTS" id="PR00299">
    <property type="entry name" value="ACRYSTALLIN"/>
</dbReference>
<dbReference type="GeneID" id="106666287"/>
<dbReference type="InterPro" id="IPR001436">
    <property type="entry name" value="Alpha-crystallin/sHSP_animal"/>
</dbReference>
<dbReference type="GO" id="GO:0051082">
    <property type="term" value="F:unfolded protein binding"/>
    <property type="evidence" value="ECO:0007669"/>
    <property type="project" value="TreeGrafter"/>
</dbReference>
<dbReference type="AlphaFoldDB" id="A0A8I6RPP7"/>
<comment type="similarity">
    <text evidence="1 2">Belongs to the small heat shock protein (HSP20) family.</text>
</comment>
<dbReference type="Gene3D" id="2.60.40.790">
    <property type="match status" value="1"/>
</dbReference>
<dbReference type="InterPro" id="IPR008978">
    <property type="entry name" value="HSP20-like_chaperone"/>
</dbReference>
<evidence type="ECO:0000256" key="2">
    <source>
        <dbReference type="RuleBase" id="RU003616"/>
    </source>
</evidence>